<dbReference type="KEGG" id="bmj:BMULJ_03764"/>
<dbReference type="InterPro" id="IPR050153">
    <property type="entry name" value="Metal_Ion_Import_ABC"/>
</dbReference>
<sequence>MGDPPGGQQQRLLIAHVLTRRPGFLLLDEPVANLDVRSVSGIVGVLRRLWVGQGIAMLLRFA</sequence>
<keyword evidence="1" id="KW-0813">Transport</keyword>
<evidence type="ECO:0000259" key="2">
    <source>
        <dbReference type="Pfam" id="PF00005"/>
    </source>
</evidence>
<protein>
    <submittedName>
        <fullName evidence="3">ABC-type antimicrobial peptide transport system ATPase component</fullName>
    </submittedName>
</protein>
<dbReference type="eggNOG" id="COG1121">
    <property type="taxonomic scope" value="Bacteria"/>
</dbReference>
<dbReference type="GO" id="GO:0016887">
    <property type="term" value="F:ATP hydrolysis activity"/>
    <property type="evidence" value="ECO:0007669"/>
    <property type="project" value="InterPro"/>
</dbReference>
<dbReference type="EMBL" id="AP009386">
    <property type="protein sequence ID" value="BAG45627.1"/>
    <property type="molecule type" value="Genomic_DNA"/>
</dbReference>
<name>A0A0H3KKS9_BURM1</name>
<evidence type="ECO:0000313" key="4">
    <source>
        <dbReference type="Proteomes" id="UP000008815"/>
    </source>
</evidence>
<keyword evidence="4" id="KW-1185">Reference proteome</keyword>
<accession>A0A0H3KKS9</accession>
<gene>
    <name evidence="3" type="ordered locus">BMULJ_03764</name>
</gene>
<evidence type="ECO:0000313" key="3">
    <source>
        <dbReference type="EMBL" id="BAG45627.1"/>
    </source>
</evidence>
<proteinExistence type="predicted"/>
<dbReference type="GO" id="GO:0005524">
    <property type="term" value="F:ATP binding"/>
    <property type="evidence" value="ECO:0007669"/>
    <property type="project" value="InterPro"/>
</dbReference>
<dbReference type="SUPFAM" id="SSF52540">
    <property type="entry name" value="P-loop containing nucleoside triphosphate hydrolases"/>
    <property type="match status" value="1"/>
</dbReference>
<dbReference type="Pfam" id="PF00005">
    <property type="entry name" value="ABC_tran"/>
    <property type="match status" value="1"/>
</dbReference>
<dbReference type="InterPro" id="IPR027417">
    <property type="entry name" value="P-loop_NTPase"/>
</dbReference>
<dbReference type="STRING" id="395019.BMULJ_03764"/>
<dbReference type="PANTHER" id="PTHR42734">
    <property type="entry name" value="METAL TRANSPORT SYSTEM ATP-BINDING PROTEIN TM_0124-RELATED"/>
    <property type="match status" value="1"/>
</dbReference>
<feature type="domain" description="ABC transporter" evidence="2">
    <location>
        <begin position="6"/>
        <end position="32"/>
    </location>
</feature>
<evidence type="ECO:0000256" key="1">
    <source>
        <dbReference type="ARBA" id="ARBA00022448"/>
    </source>
</evidence>
<reference evidence="3 4" key="1">
    <citation type="submission" date="2007-04" db="EMBL/GenBank/DDBJ databases">
        <title>Complete genome sequence of Burkholderia multivorans ATCC 17616.</title>
        <authorList>
            <person name="Ohtsubo Y."/>
            <person name="Yamashita A."/>
            <person name="Kurokawa K."/>
            <person name="Takami H."/>
            <person name="Yuhara S."/>
            <person name="Nishiyama E."/>
            <person name="Endo R."/>
            <person name="Miyazaki R."/>
            <person name="Ono A."/>
            <person name="Yano K."/>
            <person name="Ito M."/>
            <person name="Sota M."/>
            <person name="Yuji N."/>
            <person name="Hattori M."/>
            <person name="Tsuda M."/>
        </authorList>
    </citation>
    <scope>NUCLEOTIDE SEQUENCE [LARGE SCALE GENOMIC DNA]</scope>
    <source>
        <strain evidence="4">ATCC 17616 / 249</strain>
    </source>
</reference>
<dbReference type="HOGENOM" id="CLU_2895325_0_0_4"/>
<dbReference type="AlphaFoldDB" id="A0A0H3KKS9"/>
<dbReference type="Gene3D" id="3.40.50.300">
    <property type="entry name" value="P-loop containing nucleotide triphosphate hydrolases"/>
    <property type="match status" value="1"/>
</dbReference>
<dbReference type="Proteomes" id="UP000008815">
    <property type="component" value="Chromosome 2"/>
</dbReference>
<dbReference type="InterPro" id="IPR003439">
    <property type="entry name" value="ABC_transporter-like_ATP-bd"/>
</dbReference>
<organism evidence="3 4">
    <name type="scientific">Burkholderia multivorans (strain ATCC 17616 / 249)</name>
    <dbReference type="NCBI Taxonomy" id="395019"/>
    <lineage>
        <taxon>Bacteria</taxon>
        <taxon>Pseudomonadati</taxon>
        <taxon>Pseudomonadota</taxon>
        <taxon>Betaproteobacteria</taxon>
        <taxon>Burkholderiales</taxon>
        <taxon>Burkholderiaceae</taxon>
        <taxon>Burkholderia</taxon>
        <taxon>Burkholderia cepacia complex</taxon>
    </lineage>
</organism>